<dbReference type="AlphaFoldDB" id="A0A2M8LB80"/>
<gene>
    <name evidence="5" type="ORF">COV01_03390</name>
</gene>
<evidence type="ECO:0000259" key="4">
    <source>
        <dbReference type="Pfam" id="PF00291"/>
    </source>
</evidence>
<evidence type="ECO:0000313" key="6">
    <source>
        <dbReference type="Proteomes" id="UP000228700"/>
    </source>
</evidence>
<reference evidence="6" key="1">
    <citation type="submission" date="2017-09" db="EMBL/GenBank/DDBJ databases">
        <title>Depth-based differentiation of microbial function through sediment-hosted aquifers and enrichment of novel symbionts in the deep terrestrial subsurface.</title>
        <authorList>
            <person name="Probst A.J."/>
            <person name="Ladd B."/>
            <person name="Jarett J.K."/>
            <person name="Geller-Mcgrath D.E."/>
            <person name="Sieber C.M.K."/>
            <person name="Emerson J.B."/>
            <person name="Anantharaman K."/>
            <person name="Thomas B.C."/>
            <person name="Malmstrom R."/>
            <person name="Stieglmeier M."/>
            <person name="Klingl A."/>
            <person name="Woyke T."/>
            <person name="Ryan C.M."/>
            <person name="Banfield J.F."/>
        </authorList>
    </citation>
    <scope>NUCLEOTIDE SEQUENCE [LARGE SCALE GENOMIC DNA]</scope>
</reference>
<name>A0A2M8LB80_9BACT</name>
<dbReference type="InterPro" id="IPR050147">
    <property type="entry name" value="Ser/Thr_Dehydratase"/>
</dbReference>
<sequence>MVTPQSDNQKLAETVGVPSIYLKREDMHPYGSHKGRSIPRMINHYIDMGRNRFALSSSGNAALAAARHTKQLNKKDTHISLDIFVGKNADREKISLIEAELSDGVSLESSERPLQRLLEITRLSNVISLRQSTDDEALVGYYELAEELLDIKNLEAVFVGTSSGTTLQGLGEYFKQKGRMVRLFAIQTTSCHPIANEFEEKSRIKNRETSEASAIVDKVAHRRTKISKLIQESQGDAFIVTNEEIEHARSLIGIHAGFEVTPNGALSLAGLIRAVKLGTIFTGPVVLIICGK</sequence>
<dbReference type="Pfam" id="PF00291">
    <property type="entry name" value="PALP"/>
    <property type="match status" value="1"/>
</dbReference>
<dbReference type="InterPro" id="IPR036052">
    <property type="entry name" value="TrpB-like_PALP_sf"/>
</dbReference>
<dbReference type="GO" id="GO:0003941">
    <property type="term" value="F:L-serine ammonia-lyase activity"/>
    <property type="evidence" value="ECO:0007669"/>
    <property type="project" value="TreeGrafter"/>
</dbReference>
<dbReference type="GO" id="GO:0006565">
    <property type="term" value="P:L-serine catabolic process"/>
    <property type="evidence" value="ECO:0007669"/>
    <property type="project" value="TreeGrafter"/>
</dbReference>
<dbReference type="GO" id="GO:0006567">
    <property type="term" value="P:L-threonine catabolic process"/>
    <property type="evidence" value="ECO:0007669"/>
    <property type="project" value="TreeGrafter"/>
</dbReference>
<evidence type="ECO:0000256" key="1">
    <source>
        <dbReference type="ARBA" id="ARBA00001933"/>
    </source>
</evidence>
<comment type="caution">
    <text evidence="5">The sequence shown here is derived from an EMBL/GenBank/DDBJ whole genome shotgun (WGS) entry which is preliminary data.</text>
</comment>
<dbReference type="PANTHER" id="PTHR48078">
    <property type="entry name" value="THREONINE DEHYDRATASE, MITOCHONDRIAL-RELATED"/>
    <property type="match status" value="1"/>
</dbReference>
<dbReference type="Proteomes" id="UP000228700">
    <property type="component" value="Unassembled WGS sequence"/>
</dbReference>
<feature type="domain" description="Tryptophan synthase beta chain-like PALP" evidence="4">
    <location>
        <begin position="7"/>
        <end position="291"/>
    </location>
</feature>
<dbReference type="Gene3D" id="3.40.50.1100">
    <property type="match status" value="2"/>
</dbReference>
<dbReference type="InterPro" id="IPR001926">
    <property type="entry name" value="TrpB-like_PALP"/>
</dbReference>
<dbReference type="EMBL" id="PFEQ01000014">
    <property type="protein sequence ID" value="PJE73858.1"/>
    <property type="molecule type" value="Genomic_DNA"/>
</dbReference>
<dbReference type="GO" id="GO:0004794">
    <property type="term" value="F:threonine deaminase activity"/>
    <property type="evidence" value="ECO:0007669"/>
    <property type="project" value="TreeGrafter"/>
</dbReference>
<dbReference type="SUPFAM" id="SSF53686">
    <property type="entry name" value="Tryptophan synthase beta subunit-like PLP-dependent enzymes"/>
    <property type="match status" value="1"/>
</dbReference>
<evidence type="ECO:0000256" key="2">
    <source>
        <dbReference type="ARBA" id="ARBA00022898"/>
    </source>
</evidence>
<protein>
    <recommendedName>
        <fullName evidence="4">Tryptophan synthase beta chain-like PALP domain-containing protein</fullName>
    </recommendedName>
</protein>
<comment type="cofactor">
    <cofactor evidence="1">
        <name>pyridoxal 5'-phosphate</name>
        <dbReference type="ChEBI" id="CHEBI:597326"/>
    </cofactor>
</comment>
<keyword evidence="3" id="KW-0456">Lyase</keyword>
<organism evidence="5 6">
    <name type="scientific">Candidatus Taylorbacteria bacterium CG10_big_fil_rev_8_21_14_0_10_41_48</name>
    <dbReference type="NCBI Taxonomy" id="1975024"/>
    <lineage>
        <taxon>Bacteria</taxon>
        <taxon>Candidatus Tayloriibacteriota</taxon>
    </lineage>
</organism>
<proteinExistence type="predicted"/>
<accession>A0A2M8LB80</accession>
<evidence type="ECO:0000313" key="5">
    <source>
        <dbReference type="EMBL" id="PJE73858.1"/>
    </source>
</evidence>
<keyword evidence="2" id="KW-0663">Pyridoxal phosphate</keyword>
<dbReference type="PANTHER" id="PTHR48078:SF6">
    <property type="entry name" value="L-THREONINE DEHYDRATASE CATABOLIC TDCB"/>
    <property type="match status" value="1"/>
</dbReference>
<dbReference type="GO" id="GO:0009097">
    <property type="term" value="P:isoleucine biosynthetic process"/>
    <property type="evidence" value="ECO:0007669"/>
    <property type="project" value="TreeGrafter"/>
</dbReference>
<evidence type="ECO:0000256" key="3">
    <source>
        <dbReference type="ARBA" id="ARBA00023239"/>
    </source>
</evidence>